<evidence type="ECO:0000259" key="1">
    <source>
        <dbReference type="PROSITE" id="PS51186"/>
    </source>
</evidence>
<dbReference type="RefSeq" id="WP_248956011.1">
    <property type="nucleotide sequence ID" value="NZ_JAKIKU010000006.1"/>
</dbReference>
<evidence type="ECO:0000313" key="2">
    <source>
        <dbReference type="EMBL" id="MCL1046288.1"/>
    </source>
</evidence>
<dbReference type="PROSITE" id="PS51186">
    <property type="entry name" value="GNAT"/>
    <property type="match status" value="1"/>
</dbReference>
<feature type="domain" description="N-acetyltransferase" evidence="1">
    <location>
        <begin position="4"/>
        <end position="154"/>
    </location>
</feature>
<dbReference type="Proteomes" id="UP001202134">
    <property type="component" value="Unassembled WGS sequence"/>
</dbReference>
<protein>
    <submittedName>
        <fullName evidence="2">GNAT family N-acetyltransferase</fullName>
    </submittedName>
</protein>
<proteinExistence type="predicted"/>
<gene>
    <name evidence="2" type="ORF">L2737_13295</name>
</gene>
<organism evidence="2 3">
    <name type="scientific">Shewanella electrodiphila</name>
    <dbReference type="NCBI Taxonomy" id="934143"/>
    <lineage>
        <taxon>Bacteria</taxon>
        <taxon>Pseudomonadati</taxon>
        <taxon>Pseudomonadota</taxon>
        <taxon>Gammaproteobacteria</taxon>
        <taxon>Alteromonadales</taxon>
        <taxon>Shewanellaceae</taxon>
        <taxon>Shewanella</taxon>
    </lineage>
</organism>
<sequence>MPKSRLVLASAEDALQLKNLAVDAFQADFEQYGSFPPHIESTAWHLQSVEAGHYYLIKYGDEVAGGILAVIKNHQEIEIKYFFITPDFQDKRIGSQVVKQLESHYPRVTCWSLVTPFKAFRNHHFYEKLGYVKVGEVQPDINEPFWLFEYQKTI</sequence>
<dbReference type="Gene3D" id="3.40.630.30">
    <property type="match status" value="1"/>
</dbReference>
<dbReference type="InterPro" id="IPR000182">
    <property type="entry name" value="GNAT_dom"/>
</dbReference>
<dbReference type="CDD" id="cd04301">
    <property type="entry name" value="NAT_SF"/>
    <property type="match status" value="1"/>
</dbReference>
<name>A0ABT0KR14_9GAMM</name>
<dbReference type="EMBL" id="JAKIKU010000006">
    <property type="protein sequence ID" value="MCL1046288.1"/>
    <property type="molecule type" value="Genomic_DNA"/>
</dbReference>
<accession>A0ABT0KR14</accession>
<dbReference type="SUPFAM" id="SSF55729">
    <property type="entry name" value="Acyl-CoA N-acyltransferases (Nat)"/>
    <property type="match status" value="1"/>
</dbReference>
<dbReference type="InterPro" id="IPR016181">
    <property type="entry name" value="Acyl_CoA_acyltransferase"/>
</dbReference>
<reference evidence="2 3" key="1">
    <citation type="submission" date="2022-01" db="EMBL/GenBank/DDBJ databases">
        <title>Whole genome-based taxonomy of the Shewanellaceae.</title>
        <authorList>
            <person name="Martin-Rodriguez A.J."/>
        </authorList>
    </citation>
    <scope>NUCLEOTIDE SEQUENCE [LARGE SCALE GENOMIC DNA]</scope>
    <source>
        <strain evidence="2 3">DSM 24955</strain>
    </source>
</reference>
<comment type="caution">
    <text evidence="2">The sequence shown here is derived from an EMBL/GenBank/DDBJ whole genome shotgun (WGS) entry which is preliminary data.</text>
</comment>
<keyword evidence="3" id="KW-1185">Reference proteome</keyword>
<evidence type="ECO:0000313" key="3">
    <source>
        <dbReference type="Proteomes" id="UP001202134"/>
    </source>
</evidence>
<dbReference type="Pfam" id="PF00583">
    <property type="entry name" value="Acetyltransf_1"/>
    <property type="match status" value="1"/>
</dbReference>